<dbReference type="EMBL" id="CABVMM010000005">
    <property type="protein sequence ID" value="VVV00194.1"/>
    <property type="molecule type" value="Genomic_DNA"/>
</dbReference>
<evidence type="ECO:0000313" key="2">
    <source>
        <dbReference type="Proteomes" id="UP000356253"/>
    </source>
</evidence>
<sequence>MDLKKHKYFKKFTFYLALILLNISVDAPISNHITYRENLNYNKQESIVEIIFEKFFGDEDAFEEFEDFENNSIQKKDVKLELQAYISPYNIFNIEVLKKEVSKIHTFNLKSIFQEVSSPPPQV</sequence>
<reference evidence="1" key="1">
    <citation type="submission" date="2019-09" db="EMBL/GenBank/DDBJ databases">
        <authorList>
            <person name="Rodrigo-Torres L."/>
            <person name="Arahal R. D."/>
            <person name="Lucena T."/>
        </authorList>
    </citation>
    <scope>NUCLEOTIDE SEQUENCE</scope>
    <source>
        <strain evidence="1">ISS653</strain>
    </source>
</reference>
<dbReference type="Proteomes" id="UP000356253">
    <property type="component" value="Unassembled WGS sequence"/>
</dbReference>
<evidence type="ECO:0000313" key="1">
    <source>
        <dbReference type="EMBL" id="VVV00194.1"/>
    </source>
</evidence>
<comment type="caution">
    <text evidence="1">The sequence shown here is derived from an EMBL/GenBank/DDBJ whole genome shotgun (WGS) entry which is preliminary data.</text>
</comment>
<name>A0AC61Y6Q5_9FLAO</name>
<protein>
    <submittedName>
        <fullName evidence="1">Uncharacterized protein</fullName>
    </submittedName>
</protein>
<accession>A0AC61Y6Q5</accession>
<gene>
    <name evidence="1" type="ORF">FVB9532_01459</name>
</gene>
<organism evidence="1 2">
    <name type="scientific">Mesonia oceanica</name>
    <dbReference type="NCBI Taxonomy" id="2687242"/>
    <lineage>
        <taxon>Bacteria</taxon>
        <taxon>Pseudomonadati</taxon>
        <taxon>Bacteroidota</taxon>
        <taxon>Flavobacteriia</taxon>
        <taxon>Flavobacteriales</taxon>
        <taxon>Flavobacteriaceae</taxon>
        <taxon>Mesonia</taxon>
    </lineage>
</organism>
<keyword evidence="2" id="KW-1185">Reference proteome</keyword>
<proteinExistence type="predicted"/>